<feature type="domain" description="Copper resistance protein D" evidence="7">
    <location>
        <begin position="196"/>
        <end position="289"/>
    </location>
</feature>
<feature type="transmembrane region" description="Helical" evidence="6">
    <location>
        <begin position="26"/>
        <end position="45"/>
    </location>
</feature>
<evidence type="ECO:0000256" key="1">
    <source>
        <dbReference type="ARBA" id="ARBA00004651"/>
    </source>
</evidence>
<dbReference type="PANTHER" id="PTHR34820:SF4">
    <property type="entry name" value="INNER MEMBRANE PROTEIN YEBZ"/>
    <property type="match status" value="1"/>
</dbReference>
<protein>
    <submittedName>
        <fullName evidence="8">Unannotated protein</fullName>
    </submittedName>
</protein>
<feature type="transmembrane region" description="Helical" evidence="6">
    <location>
        <begin position="482"/>
        <end position="502"/>
    </location>
</feature>
<feature type="transmembrane region" description="Helical" evidence="6">
    <location>
        <begin position="514"/>
        <end position="543"/>
    </location>
</feature>
<accession>A0A6J6HGF4</accession>
<feature type="transmembrane region" description="Helical" evidence="6">
    <location>
        <begin position="393"/>
        <end position="417"/>
    </location>
</feature>
<evidence type="ECO:0000256" key="2">
    <source>
        <dbReference type="ARBA" id="ARBA00022475"/>
    </source>
</evidence>
<evidence type="ECO:0000313" key="8">
    <source>
        <dbReference type="EMBL" id="CAB4610385.1"/>
    </source>
</evidence>
<dbReference type="Pfam" id="PF09678">
    <property type="entry name" value="Caa3_CtaG"/>
    <property type="match status" value="1"/>
</dbReference>
<keyword evidence="2" id="KW-1003">Cell membrane</keyword>
<reference evidence="8" key="1">
    <citation type="submission" date="2020-05" db="EMBL/GenBank/DDBJ databases">
        <authorList>
            <person name="Chiriac C."/>
            <person name="Salcher M."/>
            <person name="Ghai R."/>
            <person name="Kavagutti S V."/>
        </authorList>
    </citation>
    <scope>NUCLEOTIDE SEQUENCE</scope>
</reference>
<dbReference type="GO" id="GO:0005886">
    <property type="term" value="C:plasma membrane"/>
    <property type="evidence" value="ECO:0007669"/>
    <property type="project" value="UniProtKB-SubCell"/>
</dbReference>
<keyword evidence="4 6" id="KW-1133">Transmembrane helix</keyword>
<feature type="transmembrane region" description="Helical" evidence="6">
    <location>
        <begin position="563"/>
        <end position="585"/>
    </location>
</feature>
<feature type="transmembrane region" description="Helical" evidence="6">
    <location>
        <begin position="111"/>
        <end position="128"/>
    </location>
</feature>
<name>A0A6J6HGF4_9ZZZZ</name>
<feature type="transmembrane region" description="Helical" evidence="6">
    <location>
        <begin position="200"/>
        <end position="221"/>
    </location>
</feature>
<evidence type="ECO:0000256" key="3">
    <source>
        <dbReference type="ARBA" id="ARBA00022692"/>
    </source>
</evidence>
<evidence type="ECO:0000259" key="7">
    <source>
        <dbReference type="Pfam" id="PF05425"/>
    </source>
</evidence>
<proteinExistence type="predicted"/>
<comment type="subcellular location">
    <subcellularLocation>
        <location evidence="1">Cell membrane</location>
        <topology evidence="1">Multi-pass membrane protein</topology>
    </subcellularLocation>
</comment>
<sequence length="630" mass="68485">MHFLVETHAPASSGLMGFLTPLVKDLQILSATTVIGLLLAIGFFIKEEHARLLPEAIRIRNLAVIPAAAWLISSLGVLFVELANLLSTPISDSFDPVVIKSFVLQTSLGKSYAITILAAAIVLGLVPIIKRTTSAYYALGIVFIGVIAPVFQSHSSSSGNHGLAIGSLLIHVIFISLWVGGIIGLILISKSERALAIPRFSVLALWSAIAVSASGSVNAWTRLNFKEAWNTQYGNLVINKILLTAILIFIGAVHRRYIIKKLEGARQVYQLLVVEVIVMALAISVGAWLSSSAPPIPKNPRTVGIAEVIAGAPMLPAPNFRNIFFTYVPDAAFIGLLIFITALYIRGVVILAKRGDKWPIGRTISFALAVAAADFATSGGIGAYAHFSFSYHMIAHMILGMIVPIGFVLSAPLTLALRTLPIGRTPDERGIRGTLIALLHSKYFQVISNPVVALAIFDGSLFLLYMTPLFGNLMQSHGGHLFMNIHFLLAGALFFHVIVGIDPSPKRVPHIVRIIILFAAMSIHAFFSIALLSATTLLDGGYFQSLERPWATNLLADQNTGGAIGWAMGEIPILIALVATFIQWVREDKKEMRRIDRSEDRAAAMGEDDDLAKYNKYLSELRRLDERRES</sequence>
<organism evidence="8">
    <name type="scientific">freshwater metagenome</name>
    <dbReference type="NCBI Taxonomy" id="449393"/>
    <lineage>
        <taxon>unclassified sequences</taxon>
        <taxon>metagenomes</taxon>
        <taxon>ecological metagenomes</taxon>
    </lineage>
</organism>
<dbReference type="EMBL" id="CAEZUQ010000082">
    <property type="protein sequence ID" value="CAB4610385.1"/>
    <property type="molecule type" value="Genomic_DNA"/>
</dbReference>
<dbReference type="PANTHER" id="PTHR34820">
    <property type="entry name" value="INNER MEMBRANE PROTEIN YEBZ"/>
    <property type="match status" value="1"/>
</dbReference>
<feature type="transmembrane region" description="Helical" evidence="6">
    <location>
        <begin position="451"/>
        <end position="470"/>
    </location>
</feature>
<dbReference type="InterPro" id="IPR019108">
    <property type="entry name" value="Caa3_assmbl_CtaG-rel"/>
</dbReference>
<gene>
    <name evidence="8" type="ORF">UFOPK1842_00737</name>
</gene>
<dbReference type="GO" id="GO:0006825">
    <property type="term" value="P:copper ion transport"/>
    <property type="evidence" value="ECO:0007669"/>
    <property type="project" value="InterPro"/>
</dbReference>
<evidence type="ECO:0000256" key="4">
    <source>
        <dbReference type="ARBA" id="ARBA00022989"/>
    </source>
</evidence>
<keyword evidence="5 6" id="KW-0472">Membrane</keyword>
<dbReference type="AlphaFoldDB" id="A0A6J6HGF4"/>
<evidence type="ECO:0000256" key="5">
    <source>
        <dbReference type="ARBA" id="ARBA00023136"/>
    </source>
</evidence>
<dbReference type="Pfam" id="PF05425">
    <property type="entry name" value="CopD"/>
    <property type="match status" value="1"/>
</dbReference>
<keyword evidence="3 6" id="KW-0812">Transmembrane</keyword>
<evidence type="ECO:0000256" key="6">
    <source>
        <dbReference type="SAM" id="Phobius"/>
    </source>
</evidence>
<feature type="transmembrane region" description="Helical" evidence="6">
    <location>
        <begin position="163"/>
        <end position="188"/>
    </location>
</feature>
<dbReference type="InterPro" id="IPR032694">
    <property type="entry name" value="CopC/D"/>
</dbReference>
<feature type="transmembrane region" description="Helical" evidence="6">
    <location>
        <begin position="57"/>
        <end position="80"/>
    </location>
</feature>
<feature type="transmembrane region" description="Helical" evidence="6">
    <location>
        <begin position="364"/>
        <end position="387"/>
    </location>
</feature>
<feature type="transmembrane region" description="Helical" evidence="6">
    <location>
        <begin position="135"/>
        <end position="151"/>
    </location>
</feature>
<dbReference type="InterPro" id="IPR008457">
    <property type="entry name" value="Cu-R_CopD_dom"/>
</dbReference>
<feature type="transmembrane region" description="Helical" evidence="6">
    <location>
        <begin position="241"/>
        <end position="259"/>
    </location>
</feature>
<feature type="transmembrane region" description="Helical" evidence="6">
    <location>
        <begin position="271"/>
        <end position="290"/>
    </location>
</feature>
<feature type="transmembrane region" description="Helical" evidence="6">
    <location>
        <begin position="331"/>
        <end position="352"/>
    </location>
</feature>